<organism evidence="2 3">
    <name type="scientific">Paspalum notatum var. saurae</name>
    <dbReference type="NCBI Taxonomy" id="547442"/>
    <lineage>
        <taxon>Eukaryota</taxon>
        <taxon>Viridiplantae</taxon>
        <taxon>Streptophyta</taxon>
        <taxon>Embryophyta</taxon>
        <taxon>Tracheophyta</taxon>
        <taxon>Spermatophyta</taxon>
        <taxon>Magnoliopsida</taxon>
        <taxon>Liliopsida</taxon>
        <taxon>Poales</taxon>
        <taxon>Poaceae</taxon>
        <taxon>PACMAD clade</taxon>
        <taxon>Panicoideae</taxon>
        <taxon>Andropogonodae</taxon>
        <taxon>Paspaleae</taxon>
        <taxon>Paspalinae</taxon>
        <taxon>Paspalum</taxon>
    </lineage>
</organism>
<evidence type="ECO:0000313" key="3">
    <source>
        <dbReference type="Proteomes" id="UP001341281"/>
    </source>
</evidence>
<sequence length="182" mass="20244">MIRQQNFKAQLLRSSKTRAQLDVLLPSPGRLSRKIAKIMESGTARSDRDVPRLRRSGDGERRKEARPMTLTGCLVKCWLYSMGRRGLGAGQDAGHESSTCLLLLPGESSCCGVYSVVPIIPFRCWAAPALGRLVSSVQHIYNDQTDGSEFYIKRVRQESDVLKLTRKLAEEATQNPLVTLPT</sequence>
<feature type="compositionally biased region" description="Basic and acidic residues" evidence="1">
    <location>
        <begin position="45"/>
        <end position="64"/>
    </location>
</feature>
<protein>
    <submittedName>
        <fullName evidence="2">Uncharacterized protein</fullName>
    </submittedName>
</protein>
<name>A0AAQ3X6D5_PASNO</name>
<keyword evidence="3" id="KW-1185">Reference proteome</keyword>
<evidence type="ECO:0000313" key="2">
    <source>
        <dbReference type="EMBL" id="WVZ86380.1"/>
    </source>
</evidence>
<feature type="region of interest" description="Disordered" evidence="1">
    <location>
        <begin position="42"/>
        <end position="64"/>
    </location>
</feature>
<dbReference type="EMBL" id="CP144751">
    <property type="protein sequence ID" value="WVZ86380.1"/>
    <property type="molecule type" value="Genomic_DNA"/>
</dbReference>
<accession>A0AAQ3X6D5</accession>
<dbReference type="AlphaFoldDB" id="A0AAQ3X6D5"/>
<gene>
    <name evidence="2" type="ORF">U9M48_033169</name>
</gene>
<dbReference type="Proteomes" id="UP001341281">
    <property type="component" value="Chromosome 07"/>
</dbReference>
<reference evidence="2 3" key="1">
    <citation type="submission" date="2024-02" db="EMBL/GenBank/DDBJ databases">
        <title>High-quality chromosome-scale genome assembly of Pensacola bahiagrass (Paspalum notatum Flugge var. saurae).</title>
        <authorList>
            <person name="Vega J.M."/>
            <person name="Podio M."/>
            <person name="Orjuela J."/>
            <person name="Siena L.A."/>
            <person name="Pessino S.C."/>
            <person name="Combes M.C."/>
            <person name="Mariac C."/>
            <person name="Albertini E."/>
            <person name="Pupilli F."/>
            <person name="Ortiz J.P.A."/>
            <person name="Leblanc O."/>
        </authorList>
    </citation>
    <scope>NUCLEOTIDE SEQUENCE [LARGE SCALE GENOMIC DNA]</scope>
    <source>
        <strain evidence="2">R1</strain>
        <tissue evidence="2">Leaf</tissue>
    </source>
</reference>
<proteinExistence type="predicted"/>
<evidence type="ECO:0000256" key="1">
    <source>
        <dbReference type="SAM" id="MobiDB-lite"/>
    </source>
</evidence>